<reference evidence="2 3" key="1">
    <citation type="submission" date="2012-01" db="EMBL/GenBank/DDBJ databases">
        <title>The Genome Sequence of Helcococcus kunzii ATCC 51366.</title>
        <authorList>
            <consortium name="The Broad Institute Genome Sequencing Platform"/>
            <person name="Earl A."/>
            <person name="Ward D."/>
            <person name="Feldgarden M."/>
            <person name="Gevers D."/>
            <person name="Huys G."/>
            <person name="Young S.K."/>
            <person name="Zeng Q."/>
            <person name="Gargeya S."/>
            <person name="Fitzgerald M."/>
            <person name="Haas B."/>
            <person name="Abouelleil A."/>
            <person name="Alvarado L."/>
            <person name="Arachchi H.M."/>
            <person name="Berlin A."/>
            <person name="Chapman S.B."/>
            <person name="Gearin G."/>
            <person name="Goldberg J."/>
            <person name="Griggs A."/>
            <person name="Gujja S."/>
            <person name="Hansen M."/>
            <person name="Heiman D."/>
            <person name="Howarth C."/>
            <person name="Larimer J."/>
            <person name="Lui A."/>
            <person name="MacDonald P.J.P."/>
            <person name="McCowen C."/>
            <person name="Montmayeur A."/>
            <person name="Murphy C."/>
            <person name="Neiman D."/>
            <person name="Pearson M."/>
            <person name="Priest M."/>
            <person name="Roberts A."/>
            <person name="Saif S."/>
            <person name="Shea T."/>
            <person name="Sisk P."/>
            <person name="Stolte C."/>
            <person name="Sykes S."/>
            <person name="Wortman J."/>
            <person name="Nusbaum C."/>
            <person name="Birren B."/>
        </authorList>
    </citation>
    <scope>NUCLEOTIDE SEQUENCE [LARGE SCALE GENOMIC DNA]</scope>
    <source>
        <strain evidence="2 3">ATCC 51366</strain>
    </source>
</reference>
<feature type="chain" id="PRO_5003590319" evidence="1">
    <location>
        <begin position="32"/>
        <end position="131"/>
    </location>
</feature>
<feature type="signal peptide" evidence="1">
    <location>
        <begin position="1"/>
        <end position="31"/>
    </location>
</feature>
<accession>H3NQQ4</accession>
<evidence type="ECO:0000313" key="3">
    <source>
        <dbReference type="Proteomes" id="UP000004191"/>
    </source>
</evidence>
<name>H3NQQ4_9FIRM</name>
<evidence type="ECO:0000313" key="2">
    <source>
        <dbReference type="EMBL" id="EHR32051.1"/>
    </source>
</evidence>
<proteinExistence type="predicted"/>
<evidence type="ECO:0000256" key="1">
    <source>
        <dbReference type="SAM" id="SignalP"/>
    </source>
</evidence>
<comment type="caution">
    <text evidence="2">The sequence shown here is derived from an EMBL/GenBank/DDBJ whole genome shotgun (WGS) entry which is preliminary data.</text>
</comment>
<dbReference type="HOGENOM" id="CLU_1924664_0_0_9"/>
<dbReference type="AlphaFoldDB" id="H3NQQ4"/>
<protein>
    <submittedName>
        <fullName evidence="2">Uncharacterized protein</fullName>
    </submittedName>
</protein>
<sequence>MKEIQMKSIKNKIFLCCIISCLLLTNPSAFASSNKIAYRESGKTKYYRVTVTINNSKSTTHTISGEYQSGPSGHGMVYFTIRGEVQESVKVNGTGQSSYWYASYKLSVGNIYKAQTYVLTKGLNDYVTDYN</sequence>
<dbReference type="EMBL" id="AGEI01000031">
    <property type="protein sequence ID" value="EHR32051.1"/>
    <property type="molecule type" value="Genomic_DNA"/>
</dbReference>
<gene>
    <name evidence="2" type="ORF">HMPREF9709_01665</name>
</gene>
<organism evidence="2 3">
    <name type="scientific">Helcococcus kunzii ATCC 51366</name>
    <dbReference type="NCBI Taxonomy" id="883114"/>
    <lineage>
        <taxon>Bacteria</taxon>
        <taxon>Bacillati</taxon>
        <taxon>Bacillota</taxon>
        <taxon>Tissierellia</taxon>
        <taxon>Tissierellales</taxon>
        <taxon>Peptoniphilaceae</taxon>
        <taxon>Helcococcus</taxon>
    </lineage>
</organism>
<keyword evidence="3" id="KW-1185">Reference proteome</keyword>
<dbReference type="STRING" id="883114.HMPREF9709_01665"/>
<keyword evidence="1" id="KW-0732">Signal</keyword>
<dbReference type="Proteomes" id="UP000004191">
    <property type="component" value="Unassembled WGS sequence"/>
</dbReference>